<dbReference type="AlphaFoldDB" id="A0A7Z0C482"/>
<evidence type="ECO:0000313" key="1">
    <source>
        <dbReference type="EMBL" id="NYI09821.1"/>
    </source>
</evidence>
<accession>A0A7Z0C482</accession>
<evidence type="ECO:0000313" key="2">
    <source>
        <dbReference type="Proteomes" id="UP000537326"/>
    </source>
</evidence>
<comment type="caution">
    <text evidence="1">The sequence shown here is derived from an EMBL/GenBank/DDBJ whole genome shotgun (WGS) entry which is preliminary data.</text>
</comment>
<keyword evidence="2" id="KW-1185">Reference proteome</keyword>
<name>A0A7Z0C482_9ACTN</name>
<proteinExistence type="predicted"/>
<organism evidence="1 2">
    <name type="scientific">Nocardioides marinus</name>
    <dbReference type="NCBI Taxonomy" id="374514"/>
    <lineage>
        <taxon>Bacteria</taxon>
        <taxon>Bacillati</taxon>
        <taxon>Actinomycetota</taxon>
        <taxon>Actinomycetes</taxon>
        <taxon>Propionibacteriales</taxon>
        <taxon>Nocardioidaceae</taxon>
        <taxon>Nocardioides</taxon>
    </lineage>
</organism>
<dbReference type="Proteomes" id="UP000537326">
    <property type="component" value="Unassembled WGS sequence"/>
</dbReference>
<reference evidence="1 2" key="1">
    <citation type="submission" date="2020-07" db="EMBL/GenBank/DDBJ databases">
        <title>Sequencing the genomes of 1000 actinobacteria strains.</title>
        <authorList>
            <person name="Klenk H.-P."/>
        </authorList>
    </citation>
    <scope>NUCLEOTIDE SEQUENCE [LARGE SCALE GENOMIC DNA]</scope>
    <source>
        <strain evidence="1 2">DSM 18248</strain>
    </source>
</reference>
<protein>
    <submittedName>
        <fullName evidence="1">Uncharacterized protein</fullName>
    </submittedName>
</protein>
<sequence length="88" mass="10678">MTPPRRRRRLDRAELQRRLHAAGVDRRSFGLSGGLPNEQYVLERRERGWAVYYSERGRRTDERVFRTERAACRHLLRRLLDDESTRIR</sequence>
<dbReference type="EMBL" id="JACBZI010000001">
    <property type="protein sequence ID" value="NYI09821.1"/>
    <property type="molecule type" value="Genomic_DNA"/>
</dbReference>
<dbReference type="RefSeq" id="WP_179530748.1">
    <property type="nucleotide sequence ID" value="NZ_BAAAPP010000018.1"/>
</dbReference>
<gene>
    <name evidence="1" type="ORF">BKA05_001336</name>
</gene>